<dbReference type="InterPro" id="IPR036291">
    <property type="entry name" value="NAD(P)-bd_dom_sf"/>
</dbReference>
<sequence>MEVLLVGNTDFITKQWIQHAFPRDHVVIAEREGTVDGNDHLRIVNMSDANALAEALTTYEFDRIVFFSENLTPRSDRDGDLGALRRLLHAIRNRQTQMLMVSGPESEFTYPENDDVSDTSKSLMSRASEELCLYYARTYRLEAKIIRCPYLSVAGSSRKVSCNAVT</sequence>
<dbReference type="EMBL" id="JAQKGX010000001">
    <property type="protein sequence ID" value="MDB1160978.1"/>
    <property type="molecule type" value="Genomic_DNA"/>
</dbReference>
<evidence type="ECO:0000313" key="2">
    <source>
        <dbReference type="Proteomes" id="UP001211105"/>
    </source>
</evidence>
<dbReference type="Gene3D" id="3.40.50.720">
    <property type="entry name" value="NAD(P)-binding Rossmann-like Domain"/>
    <property type="match status" value="1"/>
</dbReference>
<gene>
    <name evidence="1" type="ORF">PL707_01485</name>
</gene>
<comment type="caution">
    <text evidence="1">The sequence shown here is derived from an EMBL/GenBank/DDBJ whole genome shotgun (WGS) entry which is preliminary data.</text>
</comment>
<organism evidence="1 2">
    <name type="scientific">Bifidobacterium catenulatum</name>
    <dbReference type="NCBI Taxonomy" id="1686"/>
    <lineage>
        <taxon>Bacteria</taxon>
        <taxon>Bacillati</taxon>
        <taxon>Actinomycetota</taxon>
        <taxon>Actinomycetes</taxon>
        <taxon>Bifidobacteriales</taxon>
        <taxon>Bifidobacteriaceae</taxon>
        <taxon>Bifidobacterium</taxon>
    </lineage>
</organism>
<name>A0AAW5ZWM7_9BIFI</name>
<proteinExistence type="predicted"/>
<evidence type="ECO:0000313" key="1">
    <source>
        <dbReference type="EMBL" id="MDB1160978.1"/>
    </source>
</evidence>
<dbReference type="AlphaFoldDB" id="A0AAW5ZWM7"/>
<protein>
    <submittedName>
        <fullName evidence="1">Uncharacterized protein</fullName>
    </submittedName>
</protein>
<dbReference type="Proteomes" id="UP001211105">
    <property type="component" value="Unassembled WGS sequence"/>
</dbReference>
<dbReference type="SUPFAM" id="SSF51735">
    <property type="entry name" value="NAD(P)-binding Rossmann-fold domains"/>
    <property type="match status" value="1"/>
</dbReference>
<accession>A0AAW5ZWM7</accession>
<reference evidence="1" key="1">
    <citation type="submission" date="2023-01" db="EMBL/GenBank/DDBJ databases">
        <title>Human gut microbiome strain richness.</title>
        <authorList>
            <person name="Chen-Liaw A."/>
        </authorList>
    </citation>
    <scope>NUCLEOTIDE SEQUENCE</scope>
    <source>
        <strain evidence="1">BSD2780120875st1_E5_BSD2780120875b_170604</strain>
    </source>
</reference>